<accession>A0A6H0X5W0</accession>
<name>A0A6H0X5W0_9CAUD</name>
<evidence type="ECO:0000313" key="2">
    <source>
        <dbReference type="Proteomes" id="UP000503405"/>
    </source>
</evidence>
<evidence type="ECO:0000313" key="1">
    <source>
        <dbReference type="EMBL" id="QIW89698.1"/>
    </source>
</evidence>
<sequence length="59" mass="6608">MLNEVMHKKYVKRVMAHGVPKYKASEIVATALETGKGKNIDTYINYAMTLVYGLGFKAN</sequence>
<keyword evidence="2" id="KW-1185">Reference proteome</keyword>
<dbReference type="Proteomes" id="UP000503405">
    <property type="component" value="Segment"/>
</dbReference>
<protein>
    <submittedName>
        <fullName evidence="1">Uncharacterized protein</fullName>
    </submittedName>
</protein>
<reference evidence="1 2" key="1">
    <citation type="submission" date="2020-03" db="EMBL/GenBank/DDBJ databases">
        <authorList>
            <person name="Skorynina A."/>
            <person name="Kazantseva O."/>
            <person name="Baycher S."/>
            <person name="Piligrimova E."/>
            <person name="Kuliabin V."/>
            <person name="Shadrin A."/>
        </authorList>
    </citation>
    <scope>NUCLEOTIDE SEQUENCE [LARGE SCALE GENOMIC DNA]</scope>
</reference>
<proteinExistence type="predicted"/>
<dbReference type="EMBL" id="MT254578">
    <property type="protein sequence ID" value="QIW89698.1"/>
    <property type="molecule type" value="Genomic_DNA"/>
</dbReference>
<gene>
    <name evidence="1" type="ORF">Izhevsk_16</name>
</gene>
<organism evidence="1 2">
    <name type="scientific">Bacillus phage Izhevsk</name>
    <dbReference type="NCBI Taxonomy" id="2724322"/>
    <lineage>
        <taxon>Viruses</taxon>
        <taxon>Duplodnaviria</taxon>
        <taxon>Heunggongvirae</taxon>
        <taxon>Uroviricota</taxon>
        <taxon>Caudoviricetes</taxon>
        <taxon>Joanripponvirinae</taxon>
        <taxon>Tsamsavirus</taxon>
        <taxon>Tsamsavirus izhevsk</taxon>
    </lineage>
</organism>